<dbReference type="Pfam" id="PF10067">
    <property type="entry name" value="DUF2306"/>
    <property type="match status" value="1"/>
</dbReference>
<gene>
    <name evidence="2" type="ORF">JF539_11110</name>
</gene>
<name>A0A939EFK9_9HYPH</name>
<dbReference type="Proteomes" id="UP000664096">
    <property type="component" value="Unassembled WGS sequence"/>
</dbReference>
<organism evidence="2 3">
    <name type="scientific">Roseibium aggregatum</name>
    <dbReference type="NCBI Taxonomy" id="187304"/>
    <lineage>
        <taxon>Bacteria</taxon>
        <taxon>Pseudomonadati</taxon>
        <taxon>Pseudomonadota</taxon>
        <taxon>Alphaproteobacteria</taxon>
        <taxon>Hyphomicrobiales</taxon>
        <taxon>Stappiaceae</taxon>
        <taxon>Roseibium</taxon>
    </lineage>
</organism>
<dbReference type="EMBL" id="JAEKJZ010000001">
    <property type="protein sequence ID" value="MBN9670885.1"/>
    <property type="molecule type" value="Genomic_DNA"/>
</dbReference>
<feature type="transmembrane region" description="Helical" evidence="1">
    <location>
        <begin position="139"/>
        <end position="160"/>
    </location>
</feature>
<keyword evidence="1" id="KW-0812">Transmembrane</keyword>
<evidence type="ECO:0000313" key="2">
    <source>
        <dbReference type="EMBL" id="MBN9670885.1"/>
    </source>
</evidence>
<evidence type="ECO:0000256" key="1">
    <source>
        <dbReference type="SAM" id="Phobius"/>
    </source>
</evidence>
<comment type="caution">
    <text evidence="2">The sequence shown here is derived from an EMBL/GenBank/DDBJ whole genome shotgun (WGS) entry which is preliminary data.</text>
</comment>
<feature type="transmembrane region" description="Helical" evidence="1">
    <location>
        <begin position="74"/>
        <end position="97"/>
    </location>
</feature>
<feature type="transmembrane region" description="Helical" evidence="1">
    <location>
        <begin position="51"/>
        <end position="68"/>
    </location>
</feature>
<feature type="transmembrane region" description="Helical" evidence="1">
    <location>
        <begin position="109"/>
        <end position="127"/>
    </location>
</feature>
<dbReference type="InterPro" id="IPR018750">
    <property type="entry name" value="DUF2306_membrane"/>
</dbReference>
<accession>A0A939EFK9</accession>
<sequence length="176" mass="19092">MDFLAHNLDGNAIPLYAHIGVAPIALALMPFQFMGRLRAGRPALHRWMGRAYAAAILVSGLAGFQLAFHSTAGSVASAGFACLAVLWLATTAQGVIYAVRRRFALHRIWMLRSASLTFAAVTLRIYLGTALALDWDFSIAYTVIAWLCWVPNALAIEIYLRVSGALDCISRPVAAE</sequence>
<proteinExistence type="predicted"/>
<keyword evidence="1" id="KW-0472">Membrane</keyword>
<keyword evidence="1" id="KW-1133">Transmembrane helix</keyword>
<feature type="transmembrane region" description="Helical" evidence="1">
    <location>
        <begin position="12"/>
        <end position="31"/>
    </location>
</feature>
<protein>
    <submittedName>
        <fullName evidence="2">DUF2306 domain-containing protein</fullName>
    </submittedName>
</protein>
<reference evidence="2" key="1">
    <citation type="submission" date="2020-12" db="EMBL/GenBank/DDBJ databases">
        <title>Oil enriched cultivation method for isolating marine PHA-producing bacteria.</title>
        <authorList>
            <person name="Zheng W."/>
            <person name="Yu S."/>
            <person name="Huang Y."/>
        </authorList>
    </citation>
    <scope>NUCLEOTIDE SEQUENCE</scope>
    <source>
        <strain evidence="2">SY-2-12</strain>
    </source>
</reference>
<dbReference type="AlphaFoldDB" id="A0A939EFK9"/>
<evidence type="ECO:0000313" key="3">
    <source>
        <dbReference type="Proteomes" id="UP000664096"/>
    </source>
</evidence>